<dbReference type="PROSITE" id="PS50006">
    <property type="entry name" value="FHA_DOMAIN"/>
    <property type="match status" value="1"/>
</dbReference>
<dbReference type="GO" id="GO:0044545">
    <property type="term" value="C:NSL complex"/>
    <property type="evidence" value="ECO:0007669"/>
    <property type="project" value="TreeGrafter"/>
</dbReference>
<protein>
    <recommendedName>
        <fullName evidence="2">FHA domain-containing protein</fullName>
    </recommendedName>
</protein>
<dbReference type="GO" id="GO:0031011">
    <property type="term" value="C:Ino80 complex"/>
    <property type="evidence" value="ECO:0007669"/>
    <property type="project" value="InterPro"/>
</dbReference>
<sequence>MGSISAAPEWTAEDDVALRRAVEAGGSLESLAKGAVCFSHKFTLQDLQDRWYSLLYDPEMSAQASARMAKYETELLTSNPAKGSHQLVHTVDPSGGAASGYGCVGGSCTDRQPVQSNGNGQCSLDMENTNSDGSIVLDGDSNHGSLKAYSDVDQLYGSDYMQKNPQTSERSIVSTDTWSNVISQNDTGATGTKSLLSIDQDGVNHDQFSWNSTGGLLEPGSFDTIRERWCSQAPGIPTWSKLLGVSSPELTDVHRIEQETLMLYDGKVEMNKNDALAFHANLDGGMSDSCLGNAMVSEGGLIHSNLYGDTEKEDLELPSSEHVLDSARDTNQEDVGDSRTKVFLKGSSRGPHLPCSNTANCGSHIDPIRKKHNVTDVSGAHTIPSSEEVVYSCDVKCTLNTQDSEIPLNDHIPIPGQSSLQPTSTLDQDSQHDMCLVPTKPINMENVVPSPPPPPPPTTKLEPAIEEQKEIMMSLNEGCIIGNVPPGIHFDFSGNSADTHSKAFHSVDEGEETTCGLFQLECCDNLQNLTLDKSIQVPDQKNCKLLADKSRVGSETAIQSHKMSHALQDTEFHNPIASMSTSVQAEGSDTENSVPDYFDLEALILDQDLIPWDQESEFIQPEGFIFAICMISLKVTLGRETEEVHVDIDLGKEGKANKISRRQAVIKMDDSGSFYMSNIGKGSVVVNGKEVPCNKRILLTSDSLIEIRNMKFIFHVNHNAVRQHIVRATRGSSQGNNTTFDWNQTA</sequence>
<gene>
    <name evidence="3" type="primary">gb12551</name>
    <name evidence="3" type="ORF">PR202_gb12551</name>
</gene>
<feature type="domain" description="FHA" evidence="2">
    <location>
        <begin position="635"/>
        <end position="691"/>
    </location>
</feature>
<reference evidence="3" key="2">
    <citation type="submission" date="2021-12" db="EMBL/GenBank/DDBJ databases">
        <title>Resequencing data analysis of finger millet.</title>
        <authorList>
            <person name="Hatakeyama M."/>
            <person name="Aluri S."/>
            <person name="Balachadran M.T."/>
            <person name="Sivarajan S.R."/>
            <person name="Poveda L."/>
            <person name="Shimizu-Inatsugi R."/>
            <person name="Schlapbach R."/>
            <person name="Sreeman S.M."/>
            <person name="Shimizu K.K."/>
        </authorList>
    </citation>
    <scope>NUCLEOTIDE SEQUENCE</scope>
</reference>
<accession>A0AAV5EQV2</accession>
<dbReference type="PANTHER" id="PTHR13233">
    <property type="entry name" value="MICROSPHERULE PROTEIN 1"/>
    <property type="match status" value="1"/>
</dbReference>
<dbReference type="InterPro" id="IPR008984">
    <property type="entry name" value="SMAD_FHA_dom_sf"/>
</dbReference>
<dbReference type="GO" id="GO:0071339">
    <property type="term" value="C:MLL1 complex"/>
    <property type="evidence" value="ECO:0007669"/>
    <property type="project" value="InterPro"/>
</dbReference>
<dbReference type="SUPFAM" id="SSF49879">
    <property type="entry name" value="SMAD/FHA domain"/>
    <property type="match status" value="1"/>
</dbReference>
<comment type="caution">
    <text evidence="3">The sequence shown here is derived from an EMBL/GenBank/DDBJ whole genome shotgun (WGS) entry which is preliminary data.</text>
</comment>
<dbReference type="Proteomes" id="UP001054889">
    <property type="component" value="Unassembled WGS sequence"/>
</dbReference>
<dbReference type="SMART" id="SM00240">
    <property type="entry name" value="FHA"/>
    <property type="match status" value="1"/>
</dbReference>
<dbReference type="Gene3D" id="2.60.200.20">
    <property type="match status" value="1"/>
</dbReference>
<evidence type="ECO:0000313" key="3">
    <source>
        <dbReference type="EMBL" id="GJN24788.1"/>
    </source>
</evidence>
<feature type="region of interest" description="Disordered" evidence="1">
    <location>
        <begin position="408"/>
        <end position="428"/>
    </location>
</feature>
<dbReference type="Pfam" id="PF13325">
    <property type="entry name" value="MCRS_N"/>
    <property type="match status" value="1"/>
</dbReference>
<dbReference type="Pfam" id="PF00498">
    <property type="entry name" value="FHA"/>
    <property type="match status" value="1"/>
</dbReference>
<dbReference type="GO" id="GO:0045944">
    <property type="term" value="P:positive regulation of transcription by RNA polymerase II"/>
    <property type="evidence" value="ECO:0007669"/>
    <property type="project" value="TreeGrafter"/>
</dbReference>
<dbReference type="PANTHER" id="PTHR13233:SF20">
    <property type="entry name" value="OS07G0190900 PROTEIN"/>
    <property type="match status" value="1"/>
</dbReference>
<name>A0AAV5EQV2_ELECO</name>
<feature type="compositionally biased region" description="Polar residues" evidence="1">
    <location>
        <begin position="416"/>
        <end position="428"/>
    </location>
</feature>
<evidence type="ECO:0000259" key="2">
    <source>
        <dbReference type="PROSITE" id="PS50006"/>
    </source>
</evidence>
<dbReference type="AlphaFoldDB" id="A0AAV5EQV2"/>
<evidence type="ECO:0000256" key="1">
    <source>
        <dbReference type="SAM" id="MobiDB-lite"/>
    </source>
</evidence>
<evidence type="ECO:0000313" key="4">
    <source>
        <dbReference type="Proteomes" id="UP001054889"/>
    </source>
</evidence>
<reference evidence="3" key="1">
    <citation type="journal article" date="2018" name="DNA Res.">
        <title>Multiple hybrid de novo genome assembly of finger millet, an orphan allotetraploid crop.</title>
        <authorList>
            <person name="Hatakeyama M."/>
            <person name="Aluri S."/>
            <person name="Balachadran M.T."/>
            <person name="Sivarajan S.R."/>
            <person name="Patrignani A."/>
            <person name="Gruter S."/>
            <person name="Poveda L."/>
            <person name="Shimizu-Inatsugi R."/>
            <person name="Baeten J."/>
            <person name="Francoijs K.J."/>
            <person name="Nataraja K.N."/>
            <person name="Reddy Y.A.N."/>
            <person name="Phadnis S."/>
            <person name="Ravikumar R.L."/>
            <person name="Schlapbach R."/>
            <person name="Sreeman S.M."/>
            <person name="Shimizu K.K."/>
        </authorList>
    </citation>
    <scope>NUCLEOTIDE SEQUENCE</scope>
</reference>
<dbReference type="InterPro" id="IPR025999">
    <property type="entry name" value="MCRS_N"/>
</dbReference>
<dbReference type="EMBL" id="BQKI01000077">
    <property type="protein sequence ID" value="GJN24788.1"/>
    <property type="molecule type" value="Genomic_DNA"/>
</dbReference>
<dbReference type="InterPro" id="IPR000253">
    <property type="entry name" value="FHA_dom"/>
</dbReference>
<dbReference type="GO" id="GO:0002151">
    <property type="term" value="F:G-quadruplex RNA binding"/>
    <property type="evidence" value="ECO:0007669"/>
    <property type="project" value="InterPro"/>
</dbReference>
<keyword evidence="4" id="KW-1185">Reference proteome</keyword>
<organism evidence="3 4">
    <name type="scientific">Eleusine coracana subsp. coracana</name>
    <dbReference type="NCBI Taxonomy" id="191504"/>
    <lineage>
        <taxon>Eukaryota</taxon>
        <taxon>Viridiplantae</taxon>
        <taxon>Streptophyta</taxon>
        <taxon>Embryophyta</taxon>
        <taxon>Tracheophyta</taxon>
        <taxon>Spermatophyta</taxon>
        <taxon>Magnoliopsida</taxon>
        <taxon>Liliopsida</taxon>
        <taxon>Poales</taxon>
        <taxon>Poaceae</taxon>
        <taxon>PACMAD clade</taxon>
        <taxon>Chloridoideae</taxon>
        <taxon>Cynodonteae</taxon>
        <taxon>Eleusininae</taxon>
        <taxon>Eleusine</taxon>
    </lineage>
</organism>
<proteinExistence type="predicted"/>
<dbReference type="InterPro" id="IPR037912">
    <property type="entry name" value="MCRS1"/>
</dbReference>